<sequence>MSSWKDKLRTAILLHPMEVELVVELPLQTFQAYRMSTLVSTVWINRLLASVIILNCWFSPFVHLVMRKYSAITRQLVCVAMDSLLDIVYGIFIPLAIFYPYWRDYDLTLYSFPFILYYRDEWFINAIAENQQLFVTSWMDFAATMSPGISLFVRLYEIQRILTAYRRSRAVHVPSRVLLGNAGRHVSTRLIAVASSEPKTLYARRSLHALLVLWGLVVAMLHLHSTVVAVRGADTGCIVEMRPWGSNKYTCTVFEVSCSQKHIMGRLDEMDKQFAVVNPDTLQGLVMSNCPVLEVPPRIQEFKRLLQLKIYNSTVIEWGREAGLTATLHPELQVMFMLEVNFTEFPMGLRWDEPLPVFFDFELSGTNLTSVPDEMEKAWGLLQILSIERAPGFTQVPPFVSRLSLLYMLLLASDNIVSIPDDLLKDSNLMYCMFNNNPVEEIPANVGNLAGMTWLGFPWTKVKEIPASWQQKETTPGAEGLPDSKTVELHLFDSPYCGALQDSLTPTPWLNGDLMMGWFETFCHEDGAAAVPYFYPVEAEHEWRARNRG</sequence>
<keyword evidence="1" id="KW-0472">Membrane</keyword>
<name>A0A8K1FIT6_PYTOL</name>
<dbReference type="EMBL" id="SPLM01000037">
    <property type="protein sequence ID" value="TMW65355.1"/>
    <property type="molecule type" value="Genomic_DNA"/>
</dbReference>
<reference evidence="2" key="1">
    <citation type="submission" date="2019-03" db="EMBL/GenBank/DDBJ databases">
        <title>Long read genome sequence of the mycoparasitic Pythium oligandrum ATCC 38472 isolated from sugarbeet rhizosphere.</title>
        <authorList>
            <person name="Gaulin E."/>
        </authorList>
    </citation>
    <scope>NUCLEOTIDE SEQUENCE</scope>
    <source>
        <strain evidence="2">ATCC 38472_TT</strain>
    </source>
</reference>
<keyword evidence="1" id="KW-0812">Transmembrane</keyword>
<keyword evidence="1" id="KW-1133">Transmembrane helix</keyword>
<dbReference type="Gene3D" id="3.80.10.10">
    <property type="entry name" value="Ribonuclease Inhibitor"/>
    <property type="match status" value="1"/>
</dbReference>
<feature type="transmembrane region" description="Helical" evidence="1">
    <location>
        <begin position="43"/>
        <end position="64"/>
    </location>
</feature>
<dbReference type="Proteomes" id="UP000794436">
    <property type="component" value="Unassembled WGS sequence"/>
</dbReference>
<protein>
    <submittedName>
        <fullName evidence="2">Uncharacterized protein</fullName>
    </submittedName>
</protein>
<evidence type="ECO:0000256" key="1">
    <source>
        <dbReference type="SAM" id="Phobius"/>
    </source>
</evidence>
<feature type="transmembrane region" description="Helical" evidence="1">
    <location>
        <begin position="138"/>
        <end position="156"/>
    </location>
</feature>
<proteinExistence type="predicted"/>
<evidence type="ECO:0000313" key="3">
    <source>
        <dbReference type="Proteomes" id="UP000794436"/>
    </source>
</evidence>
<feature type="transmembrane region" description="Helical" evidence="1">
    <location>
        <begin position="209"/>
        <end position="230"/>
    </location>
</feature>
<accession>A0A8K1FIT6</accession>
<gene>
    <name evidence="2" type="ORF">Poli38472_007997</name>
</gene>
<keyword evidence="3" id="KW-1185">Reference proteome</keyword>
<dbReference type="AlphaFoldDB" id="A0A8K1FIT6"/>
<evidence type="ECO:0000313" key="2">
    <source>
        <dbReference type="EMBL" id="TMW65355.1"/>
    </source>
</evidence>
<feature type="transmembrane region" description="Helical" evidence="1">
    <location>
        <begin position="76"/>
        <end position="102"/>
    </location>
</feature>
<dbReference type="InterPro" id="IPR032675">
    <property type="entry name" value="LRR_dom_sf"/>
</dbReference>
<dbReference type="SUPFAM" id="SSF52058">
    <property type="entry name" value="L domain-like"/>
    <property type="match status" value="1"/>
</dbReference>
<organism evidence="2 3">
    <name type="scientific">Pythium oligandrum</name>
    <name type="common">Mycoparasitic fungus</name>
    <dbReference type="NCBI Taxonomy" id="41045"/>
    <lineage>
        <taxon>Eukaryota</taxon>
        <taxon>Sar</taxon>
        <taxon>Stramenopiles</taxon>
        <taxon>Oomycota</taxon>
        <taxon>Peronosporomycetes</taxon>
        <taxon>Pythiales</taxon>
        <taxon>Pythiaceae</taxon>
        <taxon>Pythium</taxon>
    </lineage>
</organism>
<comment type="caution">
    <text evidence="2">The sequence shown here is derived from an EMBL/GenBank/DDBJ whole genome shotgun (WGS) entry which is preliminary data.</text>
</comment>
<dbReference type="OrthoDB" id="163632at2759"/>